<protein>
    <submittedName>
        <fullName evidence="3">Uncharacterized protein DUF4251</fullName>
    </submittedName>
</protein>
<evidence type="ECO:0000256" key="1">
    <source>
        <dbReference type="SAM" id="MobiDB-lite"/>
    </source>
</evidence>
<evidence type="ECO:0000313" key="4">
    <source>
        <dbReference type="Proteomes" id="UP000245535"/>
    </source>
</evidence>
<evidence type="ECO:0000256" key="2">
    <source>
        <dbReference type="SAM" id="SignalP"/>
    </source>
</evidence>
<proteinExistence type="predicted"/>
<dbReference type="Proteomes" id="UP000245535">
    <property type="component" value="Unassembled WGS sequence"/>
</dbReference>
<gene>
    <name evidence="3" type="ORF">BC781_103335</name>
</gene>
<accession>A0A315Z947</accession>
<feature type="signal peptide" evidence="2">
    <location>
        <begin position="1"/>
        <end position="23"/>
    </location>
</feature>
<comment type="caution">
    <text evidence="3">The sequence shown here is derived from an EMBL/GenBank/DDBJ whole genome shotgun (WGS) entry which is preliminary data.</text>
</comment>
<feature type="region of interest" description="Disordered" evidence="1">
    <location>
        <begin position="38"/>
        <end position="62"/>
    </location>
</feature>
<dbReference type="EMBL" id="QGDO01000003">
    <property type="protein sequence ID" value="PWJ42085.1"/>
    <property type="molecule type" value="Genomic_DNA"/>
</dbReference>
<dbReference type="AlphaFoldDB" id="A0A315Z947"/>
<keyword evidence="4" id="KW-1185">Reference proteome</keyword>
<dbReference type="OrthoDB" id="982410at2"/>
<evidence type="ECO:0000313" key="3">
    <source>
        <dbReference type="EMBL" id="PWJ42085.1"/>
    </source>
</evidence>
<dbReference type="RefSeq" id="WP_109618714.1">
    <property type="nucleotide sequence ID" value="NZ_QGDO01000003.1"/>
</dbReference>
<keyword evidence="2" id="KW-0732">Signal</keyword>
<reference evidence="3 4" key="1">
    <citation type="submission" date="2018-03" db="EMBL/GenBank/DDBJ databases">
        <title>Genomic Encyclopedia of Archaeal and Bacterial Type Strains, Phase II (KMG-II): from individual species to whole genera.</title>
        <authorList>
            <person name="Goeker M."/>
        </authorList>
    </citation>
    <scope>NUCLEOTIDE SEQUENCE [LARGE SCALE GENOMIC DNA]</scope>
    <source>
        <strain evidence="3 4">DSM 28229</strain>
    </source>
</reference>
<dbReference type="Gene3D" id="2.40.128.410">
    <property type="match status" value="1"/>
</dbReference>
<sequence>MKKLYLIFSIACLLTFNIDSLLAQENISEVQELTKEEKKALKKEQKQKKKEERQKEKELRKSQESAIKNAEFELAKKSLEDTTFLLSADYLFTKRGRMIPVTERTNFIYVKDGEATLQLAFNGFMAPGPNGIGGITLEGRISDIKCTTTKNGSISYRFNVMGSGLMANVTVHLVSGSNVATATVNSNVSSGRIEFKGTLTPLDENAIYKGMRSF</sequence>
<dbReference type="Pfam" id="PF14059">
    <property type="entry name" value="DUF4251"/>
    <property type="match status" value="1"/>
</dbReference>
<feature type="chain" id="PRO_5016293800" evidence="2">
    <location>
        <begin position="24"/>
        <end position="214"/>
    </location>
</feature>
<name>A0A315Z947_SEDFL</name>
<organism evidence="3 4">
    <name type="scientific">Sediminitomix flava</name>
    <dbReference type="NCBI Taxonomy" id="379075"/>
    <lineage>
        <taxon>Bacteria</taxon>
        <taxon>Pseudomonadati</taxon>
        <taxon>Bacteroidota</taxon>
        <taxon>Cytophagia</taxon>
        <taxon>Cytophagales</taxon>
        <taxon>Flammeovirgaceae</taxon>
        <taxon>Sediminitomix</taxon>
    </lineage>
</organism>
<dbReference type="InterPro" id="IPR025347">
    <property type="entry name" value="DUF4251"/>
</dbReference>